<keyword evidence="8" id="KW-1185">Reference proteome</keyword>
<comment type="caution">
    <text evidence="7">The sequence shown here is derived from an EMBL/GenBank/DDBJ whole genome shotgun (WGS) entry which is preliminary data.</text>
</comment>
<reference evidence="8" key="1">
    <citation type="journal article" date="2019" name="Int. J. Syst. Evol. Microbiol.">
        <title>The Global Catalogue of Microorganisms (GCM) 10K type strain sequencing project: providing services to taxonomists for standard genome sequencing and annotation.</title>
        <authorList>
            <consortium name="The Broad Institute Genomics Platform"/>
            <consortium name="The Broad Institute Genome Sequencing Center for Infectious Disease"/>
            <person name="Wu L."/>
            <person name="Ma J."/>
        </authorList>
    </citation>
    <scope>NUCLEOTIDE SEQUENCE [LARGE SCALE GENOMIC DNA]</scope>
    <source>
        <strain evidence="8">CGMCC 4.7304</strain>
    </source>
</reference>
<keyword evidence="4" id="KW-0788">Thiol protease</keyword>
<feature type="region of interest" description="Disordered" evidence="5">
    <location>
        <begin position="1"/>
        <end position="103"/>
    </location>
</feature>
<dbReference type="PANTHER" id="PTHR47359:SF3">
    <property type="entry name" value="NLP_P60 DOMAIN-CONTAINING PROTEIN-RELATED"/>
    <property type="match status" value="1"/>
</dbReference>
<feature type="domain" description="NlpC/P60" evidence="6">
    <location>
        <begin position="109"/>
        <end position="229"/>
    </location>
</feature>
<dbReference type="Proteomes" id="UP001596083">
    <property type="component" value="Unassembled WGS sequence"/>
</dbReference>
<evidence type="ECO:0000259" key="6">
    <source>
        <dbReference type="PROSITE" id="PS51935"/>
    </source>
</evidence>
<evidence type="ECO:0000313" key="8">
    <source>
        <dbReference type="Proteomes" id="UP001596083"/>
    </source>
</evidence>
<dbReference type="PANTHER" id="PTHR47359">
    <property type="entry name" value="PEPTIDOGLYCAN DL-ENDOPEPTIDASE CWLO"/>
    <property type="match status" value="1"/>
</dbReference>
<evidence type="ECO:0000256" key="5">
    <source>
        <dbReference type="SAM" id="MobiDB-lite"/>
    </source>
</evidence>
<proteinExistence type="inferred from homology"/>
<protein>
    <submittedName>
        <fullName evidence="7">NlpC/P60 family protein</fullName>
    </submittedName>
</protein>
<dbReference type="Gene3D" id="3.90.1720.10">
    <property type="entry name" value="endopeptidase domain like (from Nostoc punctiforme)"/>
    <property type="match status" value="1"/>
</dbReference>
<evidence type="ECO:0000256" key="1">
    <source>
        <dbReference type="ARBA" id="ARBA00007074"/>
    </source>
</evidence>
<dbReference type="SUPFAM" id="SSF54001">
    <property type="entry name" value="Cysteine proteinases"/>
    <property type="match status" value="1"/>
</dbReference>
<feature type="compositionally biased region" description="Basic and acidic residues" evidence="5">
    <location>
        <begin position="1"/>
        <end position="15"/>
    </location>
</feature>
<sequence>HPRRSDGPYDPDRPSRPGTPHRPHAPEYPGSPDRPAGPDGPYGRDPSGRPDHPHRPARPAGPHDPRDPYDPDTPALADRPHRPHRPHHAHHPRDPEAASPHTPELADRRADLEPAVLYALAHLGDAFRMGGAGPRWWDCSGLVQQAYRRAGVRLPRVAADQYRAVRRIPRTALRRGDLVFWSRNGRASGVHHVAIYLGQGRYIEAPHPGRNVRVSTFSRYRPNLYGRIR</sequence>
<dbReference type="InterPro" id="IPR051794">
    <property type="entry name" value="PG_Endopeptidase_C40"/>
</dbReference>
<comment type="similarity">
    <text evidence="1">Belongs to the peptidase C40 family.</text>
</comment>
<evidence type="ECO:0000256" key="4">
    <source>
        <dbReference type="ARBA" id="ARBA00022807"/>
    </source>
</evidence>
<feature type="compositionally biased region" description="Basic residues" evidence="5">
    <location>
        <begin position="81"/>
        <end position="91"/>
    </location>
</feature>
<evidence type="ECO:0000256" key="2">
    <source>
        <dbReference type="ARBA" id="ARBA00022670"/>
    </source>
</evidence>
<keyword evidence="2" id="KW-0645">Protease</keyword>
<dbReference type="InterPro" id="IPR038765">
    <property type="entry name" value="Papain-like_cys_pep_sf"/>
</dbReference>
<dbReference type="InterPro" id="IPR000064">
    <property type="entry name" value="NLP_P60_dom"/>
</dbReference>
<accession>A0ABW0YV10</accession>
<dbReference type="EMBL" id="JBHSPB010000004">
    <property type="protein sequence ID" value="MFC5720410.1"/>
    <property type="molecule type" value="Genomic_DNA"/>
</dbReference>
<name>A0ABW0YV10_9ACTN</name>
<feature type="non-terminal residue" evidence="7">
    <location>
        <position position="1"/>
    </location>
</feature>
<dbReference type="RefSeq" id="WP_390315521.1">
    <property type="nucleotide sequence ID" value="NZ_JBHSPB010000004.1"/>
</dbReference>
<dbReference type="Pfam" id="PF00877">
    <property type="entry name" value="NLPC_P60"/>
    <property type="match status" value="1"/>
</dbReference>
<gene>
    <name evidence="7" type="ORF">ACFP1Z_09580</name>
</gene>
<keyword evidence="3" id="KW-0378">Hydrolase</keyword>
<evidence type="ECO:0000313" key="7">
    <source>
        <dbReference type="EMBL" id="MFC5720410.1"/>
    </source>
</evidence>
<evidence type="ECO:0000256" key="3">
    <source>
        <dbReference type="ARBA" id="ARBA00022801"/>
    </source>
</evidence>
<organism evidence="7 8">
    <name type="scientific">Streptomyces gamaensis</name>
    <dbReference type="NCBI Taxonomy" id="1763542"/>
    <lineage>
        <taxon>Bacteria</taxon>
        <taxon>Bacillati</taxon>
        <taxon>Actinomycetota</taxon>
        <taxon>Actinomycetes</taxon>
        <taxon>Kitasatosporales</taxon>
        <taxon>Streptomycetaceae</taxon>
        <taxon>Streptomyces</taxon>
    </lineage>
</organism>
<dbReference type="PROSITE" id="PS51935">
    <property type="entry name" value="NLPC_P60"/>
    <property type="match status" value="1"/>
</dbReference>